<sequence length="164" mass="17709">MRRSTTGSTRRKAALVLAPAMAALALTATGCGGSDQTVSSETPEKQTRFEKRASQIEQTWPKVDKTKGRHLDMLPLEAAQLPVTGKDDSLTVTVGHGGCETKYGAHVQETEKLVIVSGWSKKDKKADFCTKQIVTDKTKVELKKELGKRAVIDAATGKTLLKGK</sequence>
<feature type="chain" id="PRO_5038611513" description="Lipoprotein" evidence="2">
    <location>
        <begin position="29"/>
        <end position="164"/>
    </location>
</feature>
<evidence type="ECO:0000313" key="3">
    <source>
        <dbReference type="EMBL" id="OEV09382.1"/>
    </source>
</evidence>
<comment type="caution">
    <text evidence="3">The sequence shown here is derived from an EMBL/GenBank/DDBJ whole genome shotgun (WGS) entry which is preliminary data.</text>
</comment>
<dbReference type="Proteomes" id="UP000176005">
    <property type="component" value="Unassembled WGS sequence"/>
</dbReference>
<evidence type="ECO:0000256" key="1">
    <source>
        <dbReference type="SAM" id="MobiDB-lite"/>
    </source>
</evidence>
<evidence type="ECO:0000256" key="2">
    <source>
        <dbReference type="SAM" id="SignalP"/>
    </source>
</evidence>
<feature type="compositionally biased region" description="Basic and acidic residues" evidence="1">
    <location>
        <begin position="42"/>
        <end position="53"/>
    </location>
</feature>
<accession>A0A1E7KZN9</accession>
<evidence type="ECO:0008006" key="5">
    <source>
        <dbReference type="Google" id="ProtNLM"/>
    </source>
</evidence>
<organism evidence="3 4">
    <name type="scientific">Streptomyces nanshensis</name>
    <dbReference type="NCBI Taxonomy" id="518642"/>
    <lineage>
        <taxon>Bacteria</taxon>
        <taxon>Bacillati</taxon>
        <taxon>Actinomycetota</taxon>
        <taxon>Actinomycetes</taxon>
        <taxon>Kitasatosporales</taxon>
        <taxon>Streptomycetaceae</taxon>
        <taxon>Streptomyces</taxon>
    </lineage>
</organism>
<feature type="region of interest" description="Disordered" evidence="1">
    <location>
        <begin position="32"/>
        <end position="53"/>
    </location>
</feature>
<name>A0A1E7KZN9_9ACTN</name>
<reference evidence="3 4" key="1">
    <citation type="journal article" date="2016" name="Front. Microbiol.">
        <title>Comparative Genomics Analysis of Streptomyces Species Reveals Their Adaptation to the Marine Environment and Their Diversity at the Genomic Level.</title>
        <authorList>
            <person name="Tian X."/>
            <person name="Zhang Z."/>
            <person name="Yang T."/>
            <person name="Chen M."/>
            <person name="Li J."/>
            <person name="Chen F."/>
            <person name="Yang J."/>
            <person name="Li W."/>
            <person name="Zhang B."/>
            <person name="Zhang Z."/>
            <person name="Wu J."/>
            <person name="Zhang C."/>
            <person name="Long L."/>
            <person name="Xiao J."/>
        </authorList>
    </citation>
    <scope>NUCLEOTIDE SEQUENCE [LARGE SCALE GENOMIC DNA]</scope>
    <source>
        <strain evidence="3 4">SCSIO 10429</strain>
    </source>
</reference>
<dbReference type="RefSeq" id="WP_070018639.1">
    <property type="nucleotide sequence ID" value="NZ_LJGW01000375.1"/>
</dbReference>
<gene>
    <name evidence="3" type="ORF">AN218_22110</name>
</gene>
<proteinExistence type="predicted"/>
<feature type="signal peptide" evidence="2">
    <location>
        <begin position="1"/>
        <end position="28"/>
    </location>
</feature>
<dbReference type="AlphaFoldDB" id="A0A1E7KZN9"/>
<protein>
    <recommendedName>
        <fullName evidence="5">Lipoprotein</fullName>
    </recommendedName>
</protein>
<keyword evidence="4" id="KW-1185">Reference proteome</keyword>
<keyword evidence="2" id="KW-0732">Signal</keyword>
<dbReference type="PROSITE" id="PS51257">
    <property type="entry name" value="PROKAR_LIPOPROTEIN"/>
    <property type="match status" value="1"/>
</dbReference>
<evidence type="ECO:0000313" key="4">
    <source>
        <dbReference type="Proteomes" id="UP000176005"/>
    </source>
</evidence>
<dbReference type="PATRIC" id="fig|518642.10.peg.5120"/>
<dbReference type="EMBL" id="LJGW01000375">
    <property type="protein sequence ID" value="OEV09382.1"/>
    <property type="molecule type" value="Genomic_DNA"/>
</dbReference>